<dbReference type="InterPro" id="IPR022371">
    <property type="entry name" value="Exopolyphosphatase"/>
</dbReference>
<reference evidence="9 11" key="2">
    <citation type="submission" date="2017-11" db="EMBL/GenBank/DDBJ databases">
        <title>Draft Genome Sequence of Methylobacter psychrotolerans Sph1T, an Obligate Methanotroph from Low-Temperature Environments.</title>
        <authorList>
            <person name="Oshkin I.Y."/>
            <person name="Miroshnikov K."/>
            <person name="Belova S.E."/>
            <person name="Korzhenkov A."/>
            <person name="Toshchakov S.V."/>
            <person name="Dedysh S.N."/>
        </authorList>
    </citation>
    <scope>NUCLEOTIDE SEQUENCE [LARGE SCALE GENOMIC DNA]</scope>
    <source>
        <strain evidence="9 11">Sph1</strain>
    </source>
</reference>
<evidence type="ECO:0000313" key="9">
    <source>
        <dbReference type="EMBL" id="POZ53810.1"/>
    </source>
</evidence>
<feature type="domain" description="Ppx/GppA phosphatase N-terminal" evidence="6">
    <location>
        <begin position="23"/>
        <end position="304"/>
    </location>
</feature>
<evidence type="ECO:0000313" key="8">
    <source>
        <dbReference type="EMBL" id="ASF45591.1"/>
    </source>
</evidence>
<evidence type="ECO:0000256" key="3">
    <source>
        <dbReference type="ARBA" id="ARBA00020416"/>
    </source>
</evidence>
<dbReference type="CDD" id="cd24053">
    <property type="entry name" value="ASKHA_NBD_EcPPX-GppA-like"/>
    <property type="match status" value="1"/>
</dbReference>
<proteinExistence type="inferred from homology"/>
<dbReference type="Pfam" id="PF21447">
    <property type="entry name" value="Ppx-GppA_III"/>
    <property type="match status" value="1"/>
</dbReference>
<dbReference type="FunFam" id="3.30.420.40:FF:000023">
    <property type="entry name" value="Guanosine-5'-triphosphate,3'-diphosphate pyrophosphatase"/>
    <property type="match status" value="1"/>
</dbReference>
<keyword evidence="10" id="KW-1185">Reference proteome</keyword>
<evidence type="ECO:0000259" key="7">
    <source>
        <dbReference type="Pfam" id="PF21447"/>
    </source>
</evidence>
<gene>
    <name evidence="8" type="primary">ppx</name>
    <name evidence="9" type="ORF">AADEFJLK_00851</name>
    <name evidence="8" type="ORF">CEK71_05630</name>
</gene>
<dbReference type="PANTHER" id="PTHR30005:SF0">
    <property type="entry name" value="RETROGRADE REGULATION PROTEIN 2"/>
    <property type="match status" value="1"/>
</dbReference>
<organism evidence="8 10">
    <name type="scientific">Methylovulum psychrotolerans</name>
    <dbReference type="NCBI Taxonomy" id="1704499"/>
    <lineage>
        <taxon>Bacteria</taxon>
        <taxon>Pseudomonadati</taxon>
        <taxon>Pseudomonadota</taxon>
        <taxon>Gammaproteobacteria</taxon>
        <taxon>Methylococcales</taxon>
        <taxon>Methylococcaceae</taxon>
        <taxon>Methylovulum</taxon>
    </lineage>
</organism>
<dbReference type="Gene3D" id="1.10.3210.10">
    <property type="entry name" value="Hypothetical protein af1432"/>
    <property type="match status" value="1"/>
</dbReference>
<reference evidence="8 10" key="1">
    <citation type="submission" date="2017-06" db="EMBL/GenBank/DDBJ databases">
        <title>Genome Sequencing of the methanotroph Methylovulum psychrotolerants str. HV10-M2 isolated from a high-altitude environment.</title>
        <authorList>
            <person name="Mateos-Rivera A."/>
        </authorList>
    </citation>
    <scope>NUCLEOTIDE SEQUENCE [LARGE SCALE GENOMIC DNA]</scope>
    <source>
        <strain evidence="8 10">HV10_M2</strain>
    </source>
</reference>
<evidence type="ECO:0000256" key="5">
    <source>
        <dbReference type="ARBA" id="ARBA00047607"/>
    </source>
</evidence>
<comment type="catalytic activity">
    <reaction evidence="5">
        <text>[phosphate](n) + H2O = [phosphate](n-1) + phosphate + H(+)</text>
        <dbReference type="Rhea" id="RHEA:21528"/>
        <dbReference type="Rhea" id="RHEA-COMP:9859"/>
        <dbReference type="Rhea" id="RHEA-COMP:14279"/>
        <dbReference type="ChEBI" id="CHEBI:15377"/>
        <dbReference type="ChEBI" id="CHEBI:15378"/>
        <dbReference type="ChEBI" id="CHEBI:16838"/>
        <dbReference type="ChEBI" id="CHEBI:43474"/>
        <dbReference type="EC" id="3.6.1.11"/>
    </reaction>
</comment>
<dbReference type="SUPFAM" id="SSF53067">
    <property type="entry name" value="Actin-like ATPase domain"/>
    <property type="match status" value="2"/>
</dbReference>
<evidence type="ECO:0000256" key="4">
    <source>
        <dbReference type="ARBA" id="ARBA00022801"/>
    </source>
</evidence>
<accession>A0A1Z4BWD3</accession>
<sequence length="506" mass="56228">MQRKPPEIVAAVDLGSNSFHMIVCSLSNGKLITLDQLKEMVRLASGLDKNNILDADTQQRALACLERFGQRIRNFPPESVRIVGTNTLRAAKNAPQFLAKAEQALSHPIHIISGIEEARLIYQGVAFSLGSQGNVRLVMDIGGGSTEYIIGSGANPLSKESLHMGCVSLSNWFFPDGKLSKAAFDKAVLFAEQQLEPIETRFQPCHWHEAIGASGTLKSLAKVLQAKNWSNNGITRAGLELLAEHLCQCTHISELNLPDIDDERLPVFPGGLAIAYATFKSLNIEQMTISEGALREGLIQDMLGRIYDQDIRAATTQNIAERYHTDRQHALRIKQTVKYILDNVTSGKNAATAQQAFITDENGHQFLDWAADLHEIGQDIAHSQYHKHSAYVIENGDLAGFSKQDQTVLAAIIRSHRRKFSFARFLNLPTPWNEYAPYLTLILRLAVLLRRNRHDEDLPPFKINLGKNKMSLKFPSGWLAQAPLTHADLAQEADYLKDAGFTLTFS</sequence>
<evidence type="ECO:0000313" key="10">
    <source>
        <dbReference type="Proteomes" id="UP000197019"/>
    </source>
</evidence>
<dbReference type="EC" id="3.6.1.11" evidence="2"/>
<dbReference type="AlphaFoldDB" id="A0A1Z4BWD3"/>
<evidence type="ECO:0000256" key="1">
    <source>
        <dbReference type="ARBA" id="ARBA00007125"/>
    </source>
</evidence>
<dbReference type="Gene3D" id="3.30.420.40">
    <property type="match status" value="1"/>
</dbReference>
<keyword evidence="4" id="KW-0378">Hydrolase</keyword>
<name>A0A1Z4BWD3_9GAMM</name>
<dbReference type="Proteomes" id="UP000197019">
    <property type="component" value="Chromosome"/>
</dbReference>
<dbReference type="GO" id="GO:0006793">
    <property type="term" value="P:phosphorus metabolic process"/>
    <property type="evidence" value="ECO:0007669"/>
    <property type="project" value="InterPro"/>
</dbReference>
<protein>
    <recommendedName>
        <fullName evidence="3">Exopolyphosphatase</fullName>
        <ecNumber evidence="2">3.6.1.11</ecNumber>
    </recommendedName>
</protein>
<dbReference type="NCBIfam" id="TIGR03706">
    <property type="entry name" value="exo_poly_only"/>
    <property type="match status" value="1"/>
</dbReference>
<dbReference type="FunFam" id="3.30.420.150:FF:000001">
    <property type="entry name" value="Guanosine-5'-triphosphate,3'-diphosphate pyrophosphatase"/>
    <property type="match status" value="1"/>
</dbReference>
<dbReference type="PANTHER" id="PTHR30005">
    <property type="entry name" value="EXOPOLYPHOSPHATASE"/>
    <property type="match status" value="1"/>
</dbReference>
<dbReference type="InterPro" id="IPR050273">
    <property type="entry name" value="GppA/Ppx_hydrolase"/>
</dbReference>
<dbReference type="InterPro" id="IPR003695">
    <property type="entry name" value="Ppx_GppA_N"/>
</dbReference>
<dbReference type="InterPro" id="IPR048950">
    <property type="entry name" value="Ppx_GppA_C"/>
</dbReference>
<dbReference type="KEGG" id="mpsy:CEK71_05630"/>
<feature type="domain" description="Ppx/GppA phosphatase C-terminal" evidence="7">
    <location>
        <begin position="311"/>
        <end position="492"/>
    </location>
</feature>
<dbReference type="Gene3D" id="3.30.420.150">
    <property type="entry name" value="Exopolyphosphatase. Domain 2"/>
    <property type="match status" value="1"/>
</dbReference>
<dbReference type="SUPFAM" id="SSF109604">
    <property type="entry name" value="HD-domain/PDEase-like"/>
    <property type="match status" value="1"/>
</dbReference>
<dbReference type="EMBL" id="CP022129">
    <property type="protein sequence ID" value="ASF45591.1"/>
    <property type="molecule type" value="Genomic_DNA"/>
</dbReference>
<dbReference type="GO" id="GO:0004309">
    <property type="term" value="F:exopolyphosphatase activity"/>
    <property type="evidence" value="ECO:0007669"/>
    <property type="project" value="UniProtKB-EC"/>
</dbReference>
<dbReference type="InterPro" id="IPR043129">
    <property type="entry name" value="ATPase_NBD"/>
</dbReference>
<dbReference type="PIRSF" id="PIRSF001267">
    <property type="entry name" value="Pyrophosphatase_GppA_Ppx"/>
    <property type="match status" value="1"/>
</dbReference>
<dbReference type="Pfam" id="PF02541">
    <property type="entry name" value="Ppx-GppA"/>
    <property type="match status" value="1"/>
</dbReference>
<dbReference type="InterPro" id="IPR030673">
    <property type="entry name" value="PyroPPase_GppA_Ppx"/>
</dbReference>
<evidence type="ECO:0000259" key="6">
    <source>
        <dbReference type="Pfam" id="PF02541"/>
    </source>
</evidence>
<dbReference type="Proteomes" id="UP000237423">
    <property type="component" value="Unassembled WGS sequence"/>
</dbReference>
<comment type="similarity">
    <text evidence="1">Belongs to the GppA/Ppx family.</text>
</comment>
<evidence type="ECO:0000256" key="2">
    <source>
        <dbReference type="ARBA" id="ARBA00012451"/>
    </source>
</evidence>
<evidence type="ECO:0000313" key="11">
    <source>
        <dbReference type="Proteomes" id="UP000237423"/>
    </source>
</evidence>
<dbReference type="RefSeq" id="WP_088618468.1">
    <property type="nucleotide sequence ID" value="NZ_CP022129.1"/>
</dbReference>
<dbReference type="OrthoDB" id="9793035at2"/>
<dbReference type="EMBL" id="PGFZ01000001">
    <property type="protein sequence ID" value="POZ53810.1"/>
    <property type="molecule type" value="Genomic_DNA"/>
</dbReference>